<keyword evidence="2" id="KW-1185">Reference proteome</keyword>
<organism evidence="1 2">
    <name type="scientific">Zeaxanthinibacter enoshimensis</name>
    <dbReference type="NCBI Taxonomy" id="392009"/>
    <lineage>
        <taxon>Bacteria</taxon>
        <taxon>Pseudomonadati</taxon>
        <taxon>Bacteroidota</taxon>
        <taxon>Flavobacteriia</taxon>
        <taxon>Flavobacteriales</taxon>
        <taxon>Flavobacteriaceae</taxon>
        <taxon>Zeaxanthinibacter</taxon>
    </lineage>
</organism>
<name>A0A4R6TN96_9FLAO</name>
<dbReference type="RefSeq" id="WP_133643056.1">
    <property type="nucleotide sequence ID" value="NZ_SNYI01000001.1"/>
</dbReference>
<dbReference type="AlphaFoldDB" id="A0A4R6TN96"/>
<sequence>MRPFKKYHALVLFLIVSLVLLASCSRKTLGSAVNTNHASVIEKPYVILVSLDGFRWDYVDRFDPPNLLDFIENGVQAASLIPAFPSKTFPNHYTIATGMYPDKHGLLGNIYYNYEKQEMYSIGNREVVEDGTYYKGTPIWVQADKAGMVTASFFFVGSEADIQGKHPTYYYNYDSKITNEERVQKALEWLRLPEKKRPHLITMYFSDMDDAGHRYGPDDDEKIGKALLELDEDLGTLFRGIENTGLPVNVILVSDHGMYNATVENLLPIEMVQDTSKYHAISNGAIVSIHPKGENKVSDIYNLLKEKESDFKVYRTEETPYFEYEPENKDWGPLQLIPDPWYYFSSQRAIDKRKQSSQKVFGLHGFDPQLKDMHGILYANGPAFKKGSSIPSIQNIHLYPLICKILGLEIPANIDGNLSVTGKVLE</sequence>
<dbReference type="PANTHER" id="PTHR10151:SF120">
    <property type="entry name" value="BIS(5'-ADENOSYL)-TRIPHOSPHATASE"/>
    <property type="match status" value="1"/>
</dbReference>
<reference evidence="1 2" key="1">
    <citation type="submission" date="2019-03" db="EMBL/GenBank/DDBJ databases">
        <title>Genomic Encyclopedia of Archaeal and Bacterial Type Strains, Phase II (KMG-II): from individual species to whole genera.</title>
        <authorList>
            <person name="Goeker M."/>
        </authorList>
    </citation>
    <scope>NUCLEOTIDE SEQUENCE [LARGE SCALE GENOMIC DNA]</scope>
    <source>
        <strain evidence="1 2">DSM 18435</strain>
    </source>
</reference>
<dbReference type="InterPro" id="IPR002591">
    <property type="entry name" value="Phosphodiest/P_Trfase"/>
</dbReference>
<dbReference type="EMBL" id="SNYI01000001">
    <property type="protein sequence ID" value="TDQ33042.1"/>
    <property type="molecule type" value="Genomic_DNA"/>
</dbReference>
<dbReference type="Gene3D" id="3.40.720.10">
    <property type="entry name" value="Alkaline Phosphatase, subunit A"/>
    <property type="match status" value="1"/>
</dbReference>
<comment type="caution">
    <text evidence="1">The sequence shown here is derived from an EMBL/GenBank/DDBJ whole genome shotgun (WGS) entry which is preliminary data.</text>
</comment>
<dbReference type="PROSITE" id="PS51257">
    <property type="entry name" value="PROKAR_LIPOPROTEIN"/>
    <property type="match status" value="1"/>
</dbReference>
<accession>A0A4R6TN96</accession>
<dbReference type="SUPFAM" id="SSF53649">
    <property type="entry name" value="Alkaline phosphatase-like"/>
    <property type="match status" value="1"/>
</dbReference>
<protein>
    <submittedName>
        <fullName evidence="1">Putative AlkP superfamily pyrophosphatase or phosphodiesterase</fullName>
    </submittedName>
</protein>
<dbReference type="Proteomes" id="UP000295468">
    <property type="component" value="Unassembled WGS sequence"/>
</dbReference>
<evidence type="ECO:0000313" key="2">
    <source>
        <dbReference type="Proteomes" id="UP000295468"/>
    </source>
</evidence>
<evidence type="ECO:0000313" key="1">
    <source>
        <dbReference type="EMBL" id="TDQ33042.1"/>
    </source>
</evidence>
<proteinExistence type="predicted"/>
<dbReference type="PANTHER" id="PTHR10151">
    <property type="entry name" value="ECTONUCLEOTIDE PYROPHOSPHATASE/PHOSPHODIESTERASE"/>
    <property type="match status" value="1"/>
</dbReference>
<gene>
    <name evidence="1" type="ORF">CLV82_0880</name>
</gene>
<dbReference type="Gene3D" id="3.30.1360.180">
    <property type="match status" value="1"/>
</dbReference>
<dbReference type="Pfam" id="PF01663">
    <property type="entry name" value="Phosphodiest"/>
    <property type="match status" value="1"/>
</dbReference>
<dbReference type="GO" id="GO:0016787">
    <property type="term" value="F:hydrolase activity"/>
    <property type="evidence" value="ECO:0007669"/>
    <property type="project" value="UniProtKB-ARBA"/>
</dbReference>
<dbReference type="OrthoDB" id="9779418at2"/>
<dbReference type="CDD" id="cd16018">
    <property type="entry name" value="Enpp"/>
    <property type="match status" value="1"/>
</dbReference>
<dbReference type="InterPro" id="IPR017850">
    <property type="entry name" value="Alkaline_phosphatase_core_sf"/>
</dbReference>